<comment type="caution">
    <text evidence="3">The sequence shown here is derived from an EMBL/GenBank/DDBJ whole genome shotgun (WGS) entry which is preliminary data.</text>
</comment>
<protein>
    <submittedName>
        <fullName evidence="3">Uncharacterized protein</fullName>
    </submittedName>
</protein>
<keyword evidence="4" id="KW-1185">Reference proteome</keyword>
<proteinExistence type="predicted"/>
<gene>
    <name evidence="3" type="ORF">PMAYCL1PPCAC_19104</name>
</gene>
<feature type="signal peptide" evidence="2">
    <location>
        <begin position="1"/>
        <end position="16"/>
    </location>
</feature>
<organism evidence="3 4">
    <name type="scientific">Pristionchus mayeri</name>
    <dbReference type="NCBI Taxonomy" id="1317129"/>
    <lineage>
        <taxon>Eukaryota</taxon>
        <taxon>Metazoa</taxon>
        <taxon>Ecdysozoa</taxon>
        <taxon>Nematoda</taxon>
        <taxon>Chromadorea</taxon>
        <taxon>Rhabditida</taxon>
        <taxon>Rhabditina</taxon>
        <taxon>Diplogasteromorpha</taxon>
        <taxon>Diplogasteroidea</taxon>
        <taxon>Neodiplogasteridae</taxon>
        <taxon>Pristionchus</taxon>
    </lineage>
</organism>
<accession>A0AAN5CR76</accession>
<feature type="region of interest" description="Disordered" evidence="1">
    <location>
        <begin position="126"/>
        <end position="182"/>
    </location>
</feature>
<name>A0AAN5CR76_9BILA</name>
<evidence type="ECO:0000313" key="3">
    <source>
        <dbReference type="EMBL" id="GMR48909.1"/>
    </source>
</evidence>
<keyword evidence="2" id="KW-0732">Signal</keyword>
<feature type="non-terminal residue" evidence="3">
    <location>
        <position position="283"/>
    </location>
</feature>
<feature type="chain" id="PRO_5042879119" evidence="2">
    <location>
        <begin position="17"/>
        <end position="283"/>
    </location>
</feature>
<evidence type="ECO:0000313" key="4">
    <source>
        <dbReference type="Proteomes" id="UP001328107"/>
    </source>
</evidence>
<dbReference type="Proteomes" id="UP001328107">
    <property type="component" value="Unassembled WGS sequence"/>
</dbReference>
<evidence type="ECO:0000256" key="2">
    <source>
        <dbReference type="SAM" id="SignalP"/>
    </source>
</evidence>
<sequence length="283" mass="31803">MKSAIILCTLAVAAYCVPTSTTKPEGGVKEAPADGHRRHRGWGGYGYSNPIVDRNVCDLDASVLVVVEGGRRGYNKARRVKCADVASADEDSCMVCCQNAARRDSSIRNEDIFGFLTVIDGFNKDSHESWSRESHGDDYVRESKKDTRPKRQSDNEYTGDETDVTSEPATAQDAEYGRKEEPLENFEPIKNFRNLKCLCCAPRRQLPPRPVIAVPVPQYPQPAAAPAPYQAQPTYQVSRSLRIKYRLERYSLFFIQLSYYFQAPAQYQPAQAQPTYQAQPSYP</sequence>
<dbReference type="AlphaFoldDB" id="A0AAN5CR76"/>
<dbReference type="EMBL" id="BTRK01000004">
    <property type="protein sequence ID" value="GMR48909.1"/>
    <property type="molecule type" value="Genomic_DNA"/>
</dbReference>
<evidence type="ECO:0000256" key="1">
    <source>
        <dbReference type="SAM" id="MobiDB-lite"/>
    </source>
</evidence>
<reference evidence="4" key="1">
    <citation type="submission" date="2022-10" db="EMBL/GenBank/DDBJ databases">
        <title>Genome assembly of Pristionchus species.</title>
        <authorList>
            <person name="Yoshida K."/>
            <person name="Sommer R.J."/>
        </authorList>
    </citation>
    <scope>NUCLEOTIDE SEQUENCE [LARGE SCALE GENOMIC DNA]</scope>
    <source>
        <strain evidence="4">RS5460</strain>
    </source>
</reference>
<feature type="compositionally biased region" description="Basic and acidic residues" evidence="1">
    <location>
        <begin position="126"/>
        <end position="154"/>
    </location>
</feature>